<keyword evidence="2" id="KW-1185">Reference proteome</keyword>
<dbReference type="RefSeq" id="WP_119547345.1">
    <property type="nucleotide sequence ID" value="NZ_QXIR01000017.1"/>
</dbReference>
<sequence>MSYSFEDLIKDLDIGREIEFLLQTKKYYIGCGTGKYMFWEFNNDANEIIGKNAEVLLSKG</sequence>
<organism evidence="1 2">
    <name type="scientific">Bacillus salacetis</name>
    <dbReference type="NCBI Taxonomy" id="2315464"/>
    <lineage>
        <taxon>Bacteria</taxon>
        <taxon>Bacillati</taxon>
        <taxon>Bacillota</taxon>
        <taxon>Bacilli</taxon>
        <taxon>Bacillales</taxon>
        <taxon>Bacillaceae</taxon>
        <taxon>Bacillus</taxon>
    </lineage>
</organism>
<dbReference type="EMBL" id="QXIR01000017">
    <property type="protein sequence ID" value="RIW32502.1"/>
    <property type="molecule type" value="Genomic_DNA"/>
</dbReference>
<dbReference type="Proteomes" id="UP000265801">
    <property type="component" value="Unassembled WGS sequence"/>
</dbReference>
<evidence type="ECO:0000313" key="1">
    <source>
        <dbReference type="EMBL" id="RIW32502.1"/>
    </source>
</evidence>
<proteinExistence type="predicted"/>
<name>A0A3A1QW94_9BACI</name>
<gene>
    <name evidence="1" type="ORF">D3H55_13015</name>
</gene>
<accession>A0A3A1QW94</accession>
<dbReference type="OrthoDB" id="2893031at2"/>
<comment type="caution">
    <text evidence="1">The sequence shown here is derived from an EMBL/GenBank/DDBJ whole genome shotgun (WGS) entry which is preliminary data.</text>
</comment>
<reference evidence="1 2" key="1">
    <citation type="submission" date="2018-09" db="EMBL/GenBank/DDBJ databases">
        <title>Bacillus saliacetes sp. nov., isolated from Thai shrimp paste (Ka-pi).</title>
        <authorList>
            <person name="Daroonpunt R."/>
            <person name="Tanasupawat S."/>
            <person name="Yiamsombut S."/>
        </authorList>
    </citation>
    <scope>NUCLEOTIDE SEQUENCE [LARGE SCALE GENOMIC DNA]</scope>
    <source>
        <strain evidence="1 2">SKP7-4</strain>
    </source>
</reference>
<dbReference type="AlphaFoldDB" id="A0A3A1QW94"/>
<evidence type="ECO:0000313" key="2">
    <source>
        <dbReference type="Proteomes" id="UP000265801"/>
    </source>
</evidence>
<protein>
    <submittedName>
        <fullName evidence="1">Uncharacterized protein</fullName>
    </submittedName>
</protein>